<dbReference type="InterPro" id="IPR033907">
    <property type="entry name" value="Endolysin_autolysin"/>
</dbReference>
<sequence>MALSVISYGELSGNQFKTCNWGKYQMGTWIKETDNAIYLMQGGYYLSKISKYPSKNNPNEKILNIRGMQAWFTRDDAPRGMTVSPGGEEPLPLPPPPPPTKTSGGRINDDGLLLIKSFEGLRLKAYQDAVGIWTIGYGTTQGVTPGMEITQAQAEQFLRRDVNKFEQAVQEGVTVPINENQFSALVSFTYNVGSGAFRSSTLLRLLNQNDIQGAADQFPRWNRAGGRVLDGLTRRRNAERSLFLGQDFRRFL</sequence>
<dbReference type="RefSeq" id="WP_377966971.1">
    <property type="nucleotide sequence ID" value="NZ_JBHZOL010000094.1"/>
</dbReference>
<keyword evidence="6 7" id="KW-0326">Glycosidase</keyword>
<dbReference type="PANTHER" id="PTHR38107">
    <property type="match status" value="1"/>
</dbReference>
<evidence type="ECO:0000256" key="2">
    <source>
        <dbReference type="ARBA" id="ARBA00022529"/>
    </source>
</evidence>
<dbReference type="InterPro" id="IPR034690">
    <property type="entry name" value="Endolysin_T4_type"/>
</dbReference>
<dbReference type="HAMAP" id="MF_04110">
    <property type="entry name" value="ENDOLYSIN_T4"/>
    <property type="match status" value="1"/>
</dbReference>
<accession>A0ABW6II13</accession>
<comment type="catalytic activity">
    <reaction evidence="1 7">
        <text>Hydrolysis of (1-&gt;4)-beta-linkages between N-acetylmuramic acid and N-acetyl-D-glucosamine residues in a peptidoglycan and between N-acetyl-D-glucosamine residues in chitodextrins.</text>
        <dbReference type="EC" id="3.2.1.17"/>
    </reaction>
</comment>
<gene>
    <name evidence="9" type="ORF">ACFVKH_16325</name>
</gene>
<feature type="compositionally biased region" description="Pro residues" evidence="8">
    <location>
        <begin position="91"/>
        <end position="100"/>
    </location>
</feature>
<dbReference type="InterPro" id="IPR002196">
    <property type="entry name" value="Glyco_hydro_24"/>
</dbReference>
<proteinExistence type="inferred from homology"/>
<name>A0ABW6II13_9CYAN</name>
<evidence type="ECO:0000256" key="3">
    <source>
        <dbReference type="ARBA" id="ARBA00022638"/>
    </source>
</evidence>
<keyword evidence="10" id="KW-1185">Reference proteome</keyword>
<dbReference type="EMBL" id="JBHZOL010000094">
    <property type="protein sequence ID" value="MFE4107853.1"/>
    <property type="molecule type" value="Genomic_DNA"/>
</dbReference>
<keyword evidence="4 7" id="KW-0378">Hydrolase</keyword>
<feature type="region of interest" description="Disordered" evidence="8">
    <location>
        <begin position="77"/>
        <end position="106"/>
    </location>
</feature>
<evidence type="ECO:0000256" key="6">
    <source>
        <dbReference type="ARBA" id="ARBA00023295"/>
    </source>
</evidence>
<keyword evidence="2 7" id="KW-0929">Antimicrobial</keyword>
<dbReference type="HAMAP" id="MF_04136">
    <property type="entry name" value="SAR_ENDOLYSIN"/>
    <property type="match status" value="1"/>
</dbReference>
<comment type="similarity">
    <text evidence="7">Belongs to the glycosyl hydrolase 24 family.</text>
</comment>
<evidence type="ECO:0000313" key="9">
    <source>
        <dbReference type="EMBL" id="MFE4107853.1"/>
    </source>
</evidence>
<dbReference type="PANTHER" id="PTHR38107:SF3">
    <property type="entry name" value="LYSOZYME RRRD-RELATED"/>
    <property type="match status" value="1"/>
</dbReference>
<evidence type="ECO:0000256" key="4">
    <source>
        <dbReference type="ARBA" id="ARBA00022801"/>
    </source>
</evidence>
<dbReference type="InterPro" id="IPR023346">
    <property type="entry name" value="Lysozyme-like_dom_sf"/>
</dbReference>
<evidence type="ECO:0000256" key="8">
    <source>
        <dbReference type="SAM" id="MobiDB-lite"/>
    </source>
</evidence>
<evidence type="ECO:0000256" key="1">
    <source>
        <dbReference type="ARBA" id="ARBA00000632"/>
    </source>
</evidence>
<keyword evidence="5" id="KW-1035">Host cytoplasm</keyword>
<protein>
    <recommendedName>
        <fullName evidence="7">Lysozyme</fullName>
        <ecNumber evidence="7">3.2.1.17</ecNumber>
    </recommendedName>
</protein>
<keyword evidence="3 7" id="KW-0081">Bacteriolytic enzyme</keyword>
<organism evidence="9 10">
    <name type="scientific">Almyronema epifaneia S1</name>
    <dbReference type="NCBI Taxonomy" id="2991925"/>
    <lineage>
        <taxon>Bacteria</taxon>
        <taxon>Bacillati</taxon>
        <taxon>Cyanobacteriota</taxon>
        <taxon>Cyanophyceae</taxon>
        <taxon>Nodosilineales</taxon>
        <taxon>Nodosilineaceae</taxon>
        <taxon>Almyronema</taxon>
        <taxon>Almyronema epifaneia</taxon>
    </lineage>
</organism>
<dbReference type="InterPro" id="IPR043688">
    <property type="entry name" value="SAR_endolysin-like"/>
</dbReference>
<dbReference type="Gene3D" id="1.10.530.40">
    <property type="match status" value="1"/>
</dbReference>
<dbReference type="Pfam" id="PF00959">
    <property type="entry name" value="Phage_lysozyme"/>
    <property type="match status" value="1"/>
</dbReference>
<dbReference type="InterPro" id="IPR023347">
    <property type="entry name" value="Lysozyme_dom_sf"/>
</dbReference>
<evidence type="ECO:0000313" key="10">
    <source>
        <dbReference type="Proteomes" id="UP001600165"/>
    </source>
</evidence>
<dbReference type="InterPro" id="IPR051018">
    <property type="entry name" value="Bacteriophage_GH24"/>
</dbReference>
<dbReference type="SUPFAM" id="SSF53955">
    <property type="entry name" value="Lysozyme-like"/>
    <property type="match status" value="1"/>
</dbReference>
<dbReference type="Proteomes" id="UP001600165">
    <property type="component" value="Unassembled WGS sequence"/>
</dbReference>
<dbReference type="EC" id="3.2.1.17" evidence="7"/>
<comment type="caution">
    <text evidence="9">The sequence shown here is derived from an EMBL/GenBank/DDBJ whole genome shotgun (WGS) entry which is preliminary data.</text>
</comment>
<evidence type="ECO:0000256" key="5">
    <source>
        <dbReference type="ARBA" id="ARBA00023200"/>
    </source>
</evidence>
<dbReference type="CDD" id="cd00737">
    <property type="entry name" value="lyz_endolysin_autolysin"/>
    <property type="match status" value="1"/>
</dbReference>
<reference evidence="9 10" key="1">
    <citation type="submission" date="2024-10" db="EMBL/GenBank/DDBJ databases">
        <authorList>
            <person name="Ratan Roy A."/>
            <person name="Morales Sandoval P.H."/>
            <person name="De Los Santos Villalobos S."/>
            <person name="Chakraborty S."/>
            <person name="Mukherjee J."/>
        </authorList>
    </citation>
    <scope>NUCLEOTIDE SEQUENCE [LARGE SCALE GENOMIC DNA]</scope>
    <source>
        <strain evidence="9 10">S1</strain>
    </source>
</reference>
<evidence type="ECO:0000256" key="7">
    <source>
        <dbReference type="RuleBase" id="RU003788"/>
    </source>
</evidence>